<organism evidence="3 4">
    <name type="scientific">Halobacteriovorax marinus</name>
    <dbReference type="NCBI Taxonomy" id="97084"/>
    <lineage>
        <taxon>Bacteria</taxon>
        <taxon>Pseudomonadati</taxon>
        <taxon>Bdellovibrionota</taxon>
        <taxon>Bacteriovoracia</taxon>
        <taxon>Bacteriovoracales</taxon>
        <taxon>Halobacteriovoraceae</taxon>
        <taxon>Halobacteriovorax</taxon>
    </lineage>
</organism>
<dbReference type="InterPro" id="IPR001667">
    <property type="entry name" value="DDH_dom"/>
</dbReference>
<proteinExistence type="predicted"/>
<dbReference type="GO" id="GO:0003676">
    <property type="term" value="F:nucleic acid binding"/>
    <property type="evidence" value="ECO:0007669"/>
    <property type="project" value="InterPro"/>
</dbReference>
<reference evidence="4" key="1">
    <citation type="journal article" date="2017" name="Proc. Natl. Acad. Sci. U.S.A.">
        <title>Simulation of Deepwater Horizon oil plume reveals substrate specialization within a complex community of hydrocarbon-degraders.</title>
        <authorList>
            <person name="Hu P."/>
            <person name="Dubinsky E.A."/>
            <person name="Probst A.J."/>
            <person name="Wang J."/>
            <person name="Sieber C.M.K."/>
            <person name="Tom L.M."/>
            <person name="Gardinali P."/>
            <person name="Banfield J.F."/>
            <person name="Atlas R.M."/>
            <person name="Andersen G.L."/>
        </authorList>
    </citation>
    <scope>NUCLEOTIDE SEQUENCE [LARGE SCALE GENOMIC DNA]</scope>
</reference>
<dbReference type="Pfam" id="PF02272">
    <property type="entry name" value="DHHA1"/>
    <property type="match status" value="1"/>
</dbReference>
<evidence type="ECO:0000259" key="2">
    <source>
        <dbReference type="Pfam" id="PF02272"/>
    </source>
</evidence>
<dbReference type="Pfam" id="PF01368">
    <property type="entry name" value="DHH"/>
    <property type="match status" value="1"/>
</dbReference>
<dbReference type="PANTHER" id="PTHR47618">
    <property type="entry name" value="BIFUNCTIONAL OLIGORIBONUCLEASE AND PAP PHOSPHATASE NRNA"/>
    <property type="match status" value="1"/>
</dbReference>
<evidence type="ECO:0000313" key="4">
    <source>
        <dbReference type="Proteomes" id="UP000196531"/>
    </source>
</evidence>
<dbReference type="InterPro" id="IPR038763">
    <property type="entry name" value="DHH_sf"/>
</dbReference>
<dbReference type="Proteomes" id="UP000196531">
    <property type="component" value="Unassembled WGS sequence"/>
</dbReference>
<name>A0A1Y5FFR7_9BACT</name>
<dbReference type="Gene3D" id="3.10.310.30">
    <property type="match status" value="1"/>
</dbReference>
<evidence type="ECO:0000313" key="3">
    <source>
        <dbReference type="EMBL" id="OUR98493.1"/>
    </source>
</evidence>
<dbReference type="InterPro" id="IPR003156">
    <property type="entry name" value="DHHA1_dom"/>
</dbReference>
<gene>
    <name evidence="3" type="ORF">A9Q84_03525</name>
</gene>
<dbReference type="AlphaFoldDB" id="A0A1Y5FFR7"/>
<feature type="domain" description="DHHA1" evidence="2">
    <location>
        <begin position="238"/>
        <end position="316"/>
    </location>
</feature>
<dbReference type="EMBL" id="MAAO01000004">
    <property type="protein sequence ID" value="OUR98493.1"/>
    <property type="molecule type" value="Genomic_DNA"/>
</dbReference>
<dbReference type="PANTHER" id="PTHR47618:SF1">
    <property type="entry name" value="BIFUNCTIONAL OLIGORIBONUCLEASE AND PAP PHOSPHATASE NRNA"/>
    <property type="match status" value="1"/>
</dbReference>
<dbReference type="Gene3D" id="3.90.1640.10">
    <property type="entry name" value="inorganic pyrophosphatase (n-terminal core)"/>
    <property type="match status" value="1"/>
</dbReference>
<evidence type="ECO:0000259" key="1">
    <source>
        <dbReference type="Pfam" id="PF01368"/>
    </source>
</evidence>
<dbReference type="SUPFAM" id="SSF64182">
    <property type="entry name" value="DHH phosphoesterases"/>
    <property type="match status" value="1"/>
</dbReference>
<comment type="caution">
    <text evidence="3">The sequence shown here is derived from an EMBL/GenBank/DDBJ whole genome shotgun (WGS) entry which is preliminary data.</text>
</comment>
<dbReference type="InterPro" id="IPR051319">
    <property type="entry name" value="Oligoribo/pAp-PDE_c-di-AMP_PDE"/>
</dbReference>
<accession>A0A1Y5FFR7</accession>
<feature type="domain" description="DDH" evidence="1">
    <location>
        <begin position="14"/>
        <end position="160"/>
    </location>
</feature>
<protein>
    <submittedName>
        <fullName evidence="3">Uncharacterized protein</fullName>
    </submittedName>
</protein>
<sequence>MNKIFKKYIEKANNIVITTHIYPDADGIGSQIALCMALQSIGKNVICVNELALFERYKYLDPKGVIISHDEYMENPFDEIDLFIVADTNSLPRIGKNTQELVLKSKDLLFIDHHPCPRELASIHCIDTTMAATGELVGNLIQGLGIKFTPEISLALYTAIIIDTSSFRYPTVSANTHRMVGDLMDTGVKPPEAFNQINGTKKIGYMRLIGEVLTSAKTNETEEVAWICLDEEMIKRHKSDPEDTHGFINHLLILDKIKVACMFRQNDKSVKLSLRSADNSVDVGVMAQALGGGGHNHSAATILEGKMEDVVKSSIEKIQLMINGSKD</sequence>